<reference evidence="1" key="1">
    <citation type="submission" date="2024-06" db="EMBL/GenBank/DDBJ databases">
        <authorList>
            <person name="Najeeb S."/>
            <person name="Khan I."/>
            <person name="Muhammad J."/>
            <person name="Abbas A."/>
            <person name="Jahangir M."/>
            <person name="Alvi I.A."/>
            <person name="Ullah A."/>
            <person name="Ullah A."/>
            <person name="Khan A."/>
        </authorList>
    </citation>
    <scope>NUCLEOTIDE SEQUENCE</scope>
</reference>
<dbReference type="EMBL" id="PP995776">
    <property type="protein sequence ID" value="XDJ02795.1"/>
    <property type="molecule type" value="Genomic_DNA"/>
</dbReference>
<organism evidence="1">
    <name type="scientific">Staphylococcus phage UHP46</name>
    <dbReference type="NCBI Taxonomy" id="3234966"/>
    <lineage>
        <taxon>Viruses</taxon>
        <taxon>Duplodnaviria</taxon>
        <taxon>Heunggongvirae</taxon>
        <taxon>Uroviricota</taxon>
        <taxon>Caudoviricetes</taxon>
        <taxon>Herelleviridae</taxon>
        <taxon>Twortvirinae</taxon>
        <taxon>Sciuriunavirus</taxon>
    </lineage>
</organism>
<sequence length="53" mass="6400">MNKVKIITEDYEHVLQRKINDFIYNKDIVSISPYFNSYSGERNVIILYNEEDK</sequence>
<accession>A0AB39C7V1</accession>
<name>A0AB39C7V1_9CAUD</name>
<proteinExistence type="predicted"/>
<evidence type="ECO:0000313" key="1">
    <source>
        <dbReference type="EMBL" id="XDJ02795.1"/>
    </source>
</evidence>
<protein>
    <submittedName>
        <fullName evidence="1">Uncharacterized protein</fullName>
    </submittedName>
</protein>